<dbReference type="InParanoid" id="A7F102"/>
<gene>
    <name evidence="1" type="ORF">SS1G_11271</name>
</gene>
<name>A7F102_SCLS1</name>
<dbReference type="Proteomes" id="UP000001312">
    <property type="component" value="Unassembled WGS sequence"/>
</dbReference>
<dbReference type="KEGG" id="ssl:SS1G_11271"/>
<proteinExistence type="predicted"/>
<protein>
    <submittedName>
        <fullName evidence="1">Uncharacterized protein</fullName>
    </submittedName>
</protein>
<dbReference type="RefSeq" id="XP_001588029.1">
    <property type="nucleotide sequence ID" value="XM_001587979.1"/>
</dbReference>
<sequence length="55" mass="6065">MDVSKAVVYIGVKFALKVESKVEDRKSKVKEEVKGSANSPIMNMIIGKDPNQSQI</sequence>
<dbReference type="GeneID" id="5483873"/>
<evidence type="ECO:0000313" key="2">
    <source>
        <dbReference type="Proteomes" id="UP000001312"/>
    </source>
</evidence>
<dbReference type="HOGENOM" id="CLU_3033798_0_0_1"/>
<accession>A7F102</accession>
<keyword evidence="2" id="KW-1185">Reference proteome</keyword>
<reference evidence="2" key="1">
    <citation type="journal article" date="2011" name="PLoS Genet.">
        <title>Genomic analysis of the necrotrophic fungal pathogens Sclerotinia sclerotiorum and Botrytis cinerea.</title>
        <authorList>
            <person name="Amselem J."/>
            <person name="Cuomo C.A."/>
            <person name="van Kan J.A."/>
            <person name="Viaud M."/>
            <person name="Benito E.P."/>
            <person name="Couloux A."/>
            <person name="Coutinho P.M."/>
            <person name="de Vries R.P."/>
            <person name="Dyer P.S."/>
            <person name="Fillinger S."/>
            <person name="Fournier E."/>
            <person name="Gout L."/>
            <person name="Hahn M."/>
            <person name="Kohn L."/>
            <person name="Lapalu N."/>
            <person name="Plummer K.M."/>
            <person name="Pradier J.M."/>
            <person name="Quevillon E."/>
            <person name="Sharon A."/>
            <person name="Simon A."/>
            <person name="ten Have A."/>
            <person name="Tudzynski B."/>
            <person name="Tudzynski P."/>
            <person name="Wincker P."/>
            <person name="Andrew M."/>
            <person name="Anthouard V."/>
            <person name="Beever R.E."/>
            <person name="Beffa R."/>
            <person name="Benoit I."/>
            <person name="Bouzid O."/>
            <person name="Brault B."/>
            <person name="Chen Z."/>
            <person name="Choquer M."/>
            <person name="Collemare J."/>
            <person name="Cotton P."/>
            <person name="Danchin E.G."/>
            <person name="Da Silva C."/>
            <person name="Gautier A."/>
            <person name="Giraud C."/>
            <person name="Giraud T."/>
            <person name="Gonzalez C."/>
            <person name="Grossetete S."/>
            <person name="Guldener U."/>
            <person name="Henrissat B."/>
            <person name="Howlett B.J."/>
            <person name="Kodira C."/>
            <person name="Kretschmer M."/>
            <person name="Lappartient A."/>
            <person name="Leroch M."/>
            <person name="Levis C."/>
            <person name="Mauceli E."/>
            <person name="Neuveglise C."/>
            <person name="Oeser B."/>
            <person name="Pearson M."/>
            <person name="Poulain J."/>
            <person name="Poussereau N."/>
            <person name="Quesneville H."/>
            <person name="Rascle C."/>
            <person name="Schumacher J."/>
            <person name="Segurens B."/>
            <person name="Sexton A."/>
            <person name="Silva E."/>
            <person name="Sirven C."/>
            <person name="Soanes D.M."/>
            <person name="Talbot N.J."/>
            <person name="Templeton M."/>
            <person name="Yandava C."/>
            <person name="Yarden O."/>
            <person name="Zeng Q."/>
            <person name="Rollins J.A."/>
            <person name="Lebrun M.H."/>
            <person name="Dickman M."/>
        </authorList>
    </citation>
    <scope>NUCLEOTIDE SEQUENCE [LARGE SCALE GENOMIC DNA]</scope>
    <source>
        <strain evidence="2">ATCC 18683 / 1980 / Ss-1</strain>
    </source>
</reference>
<organism evidence="1 2">
    <name type="scientific">Sclerotinia sclerotiorum (strain ATCC 18683 / 1980 / Ss-1)</name>
    <name type="common">White mold</name>
    <name type="synonym">Whetzelinia sclerotiorum</name>
    <dbReference type="NCBI Taxonomy" id="665079"/>
    <lineage>
        <taxon>Eukaryota</taxon>
        <taxon>Fungi</taxon>
        <taxon>Dikarya</taxon>
        <taxon>Ascomycota</taxon>
        <taxon>Pezizomycotina</taxon>
        <taxon>Leotiomycetes</taxon>
        <taxon>Helotiales</taxon>
        <taxon>Sclerotiniaceae</taxon>
        <taxon>Sclerotinia</taxon>
    </lineage>
</organism>
<dbReference type="AlphaFoldDB" id="A7F102"/>
<dbReference type="EMBL" id="CH476637">
    <property type="protein sequence ID" value="EDN95394.1"/>
    <property type="molecule type" value="Genomic_DNA"/>
</dbReference>
<evidence type="ECO:0000313" key="1">
    <source>
        <dbReference type="EMBL" id="EDN95394.1"/>
    </source>
</evidence>